<dbReference type="InterPro" id="IPR002575">
    <property type="entry name" value="Aminoglycoside_PTrfase"/>
</dbReference>
<dbReference type="OrthoDB" id="101887at2"/>
<dbReference type="SUPFAM" id="SSF56112">
    <property type="entry name" value="Protein kinase-like (PK-like)"/>
    <property type="match status" value="1"/>
</dbReference>
<evidence type="ECO:0000259" key="1">
    <source>
        <dbReference type="Pfam" id="PF01636"/>
    </source>
</evidence>
<dbReference type="Pfam" id="PF01636">
    <property type="entry name" value="APH"/>
    <property type="match status" value="1"/>
</dbReference>
<dbReference type="GO" id="GO:0016740">
    <property type="term" value="F:transferase activity"/>
    <property type="evidence" value="ECO:0007669"/>
    <property type="project" value="UniProtKB-KW"/>
</dbReference>
<accession>A0A2I9CR82</accession>
<dbReference type="EMBL" id="BFAG01000001">
    <property type="protein sequence ID" value="GBF03984.1"/>
    <property type="molecule type" value="Genomic_DNA"/>
</dbReference>
<evidence type="ECO:0000313" key="3">
    <source>
        <dbReference type="Proteomes" id="UP000236569"/>
    </source>
</evidence>
<dbReference type="RefSeq" id="WP_103127575.1">
    <property type="nucleotide sequence ID" value="NZ_BFAG01000001.1"/>
</dbReference>
<sequence length="437" mass="47093">MTAPLRTTLHAVLAHPDGQRVAAVGGALPCAVVTENTFVGCGLTDAFPALAPWLAPLRRLGFVRLPTDPDGTLVRESVWQLDPVTDVSGVEWVTPGALPEREQAWAEVALAPIPDLRPDFARPGWAAGALAWLDGELREQGLTRAGWPEPLKHWGISALWRVPLGERDPLYLKAVPTFFAREVPVTCLLSREIPGAAPPVLAADTGRNLLLLAHAGEVPGEAEDGTTLAAHLAWVQRASLPLLPELRALGLPDHGPEWVASLLPELLRDEHLMVGEEEGLTPDEAASLRALEPRVREACARLAASPLPRVAGHGDLHRWNAVQGGEGHWTLLDWSDASVTHPFLDADPAYLAPEGAGTDTLEAVETAYLSAWTDLLPLPELRALLGEARLVGEVYRALGYTHAINLHLEDRAGWRAAHIEHLRGLLLRAAEPALPLS</sequence>
<comment type="caution">
    <text evidence="2">The sequence shown here is derived from an EMBL/GenBank/DDBJ whole genome shotgun (WGS) entry which is preliminary data.</text>
</comment>
<organism evidence="2 3">
    <name type="scientific">Deinococcus aerius</name>
    <dbReference type="NCBI Taxonomy" id="200253"/>
    <lineage>
        <taxon>Bacteria</taxon>
        <taxon>Thermotogati</taxon>
        <taxon>Deinococcota</taxon>
        <taxon>Deinococci</taxon>
        <taxon>Deinococcales</taxon>
        <taxon>Deinococcaceae</taxon>
        <taxon>Deinococcus</taxon>
    </lineage>
</organism>
<dbReference type="Proteomes" id="UP000236569">
    <property type="component" value="Unassembled WGS sequence"/>
</dbReference>
<keyword evidence="2" id="KW-0808">Transferase</keyword>
<dbReference type="AlphaFoldDB" id="A0A2I9CR82"/>
<protein>
    <submittedName>
        <fullName evidence="2">Phosphotransferase</fullName>
    </submittedName>
</protein>
<keyword evidence="3" id="KW-1185">Reference proteome</keyword>
<feature type="domain" description="Aminoglycoside phosphotransferase" evidence="1">
    <location>
        <begin position="199"/>
        <end position="374"/>
    </location>
</feature>
<evidence type="ECO:0000313" key="2">
    <source>
        <dbReference type="EMBL" id="GBF03984.1"/>
    </source>
</evidence>
<name>A0A2I9CR82_9DEIO</name>
<dbReference type="Gene3D" id="3.90.1200.10">
    <property type="match status" value="1"/>
</dbReference>
<gene>
    <name evidence="2" type="ORF">DAERI_010156</name>
</gene>
<reference evidence="3" key="1">
    <citation type="submission" date="2018-01" db="EMBL/GenBank/DDBJ databases">
        <title>Draft Genome Sequence of the Radioresistant Bacterium Deinococcus aerius TR0125, Isolated from the Higher Atmosphere above Japan.</title>
        <authorList>
            <person name="Satoh K."/>
            <person name="Arai H."/>
            <person name="Sanzen T."/>
            <person name="Kawaguchi Y."/>
            <person name="Hayashi H."/>
            <person name="Yokobori S."/>
            <person name="Yamagishi A."/>
            <person name="Oono Y."/>
            <person name="Narumi I."/>
        </authorList>
    </citation>
    <scope>NUCLEOTIDE SEQUENCE [LARGE SCALE GENOMIC DNA]</scope>
    <source>
        <strain evidence="3">TR0125</strain>
    </source>
</reference>
<dbReference type="InterPro" id="IPR011009">
    <property type="entry name" value="Kinase-like_dom_sf"/>
</dbReference>
<proteinExistence type="predicted"/>